<dbReference type="Gene3D" id="1.10.10.1150">
    <property type="entry name" value="Coenzyme PQQ synthesis protein D (PqqD)"/>
    <property type="match status" value="1"/>
</dbReference>
<dbReference type="InterPro" id="IPR041881">
    <property type="entry name" value="PqqD_sf"/>
</dbReference>
<keyword evidence="2" id="KW-1185">Reference proteome</keyword>
<evidence type="ECO:0000313" key="1">
    <source>
        <dbReference type="EMBL" id="SFM05230.1"/>
    </source>
</evidence>
<dbReference type="Proteomes" id="UP000198804">
    <property type="component" value="Unassembled WGS sequence"/>
</dbReference>
<protein>
    <submittedName>
        <fullName evidence="1">Coenzyme PQQ synthesis protein D (PqqD)</fullName>
    </submittedName>
</protein>
<dbReference type="RefSeq" id="WP_165616550.1">
    <property type="nucleotide sequence ID" value="NZ_FOSV01000042.1"/>
</dbReference>
<dbReference type="AlphaFoldDB" id="A0A1I4MQ52"/>
<gene>
    <name evidence="1" type="ORF">SAMN04488125_1428</name>
</gene>
<dbReference type="EMBL" id="FOSV01000042">
    <property type="protein sequence ID" value="SFM05230.1"/>
    <property type="molecule type" value="Genomic_DNA"/>
</dbReference>
<dbReference type="Pfam" id="PF05402">
    <property type="entry name" value="PqqD"/>
    <property type="match status" value="1"/>
</dbReference>
<accession>A0A1I4MQ52</accession>
<organism evidence="1 2">
    <name type="scientific">Methylorubrum salsuginis</name>
    <dbReference type="NCBI Taxonomy" id="414703"/>
    <lineage>
        <taxon>Bacteria</taxon>
        <taxon>Pseudomonadati</taxon>
        <taxon>Pseudomonadota</taxon>
        <taxon>Alphaproteobacteria</taxon>
        <taxon>Hyphomicrobiales</taxon>
        <taxon>Methylobacteriaceae</taxon>
        <taxon>Methylorubrum</taxon>
    </lineage>
</organism>
<sequence>MFEQTASLELVEAGDGYVLYDEARDRVHFLNSTAAIIYELCEGGRGLVDIARELSDGFALDAPPVDEVERCLEGLAAENLIRRL</sequence>
<dbReference type="STRING" id="414703.SAMN04488125_1428"/>
<proteinExistence type="predicted"/>
<reference evidence="2" key="1">
    <citation type="submission" date="2016-10" db="EMBL/GenBank/DDBJ databases">
        <authorList>
            <person name="Varghese N."/>
            <person name="Submissions S."/>
        </authorList>
    </citation>
    <scope>NUCLEOTIDE SEQUENCE [LARGE SCALE GENOMIC DNA]</scope>
    <source>
        <strain evidence="2">CGMCC 1.6474</strain>
    </source>
</reference>
<dbReference type="InterPro" id="IPR008792">
    <property type="entry name" value="PQQD"/>
</dbReference>
<evidence type="ECO:0000313" key="2">
    <source>
        <dbReference type="Proteomes" id="UP000198804"/>
    </source>
</evidence>
<name>A0A1I4MQ52_9HYPH</name>